<evidence type="ECO:0000256" key="8">
    <source>
        <dbReference type="ARBA" id="ARBA00023136"/>
    </source>
</evidence>
<feature type="transmembrane region" description="Helical" evidence="14">
    <location>
        <begin position="165"/>
        <end position="185"/>
    </location>
</feature>
<dbReference type="GO" id="GO:0016020">
    <property type="term" value="C:membrane"/>
    <property type="evidence" value="ECO:0007669"/>
    <property type="project" value="UniProtKB-SubCell"/>
</dbReference>
<comment type="subcellular location">
    <subcellularLocation>
        <location evidence="14">Early endosome</location>
    </subcellularLocation>
    <subcellularLocation>
        <location evidence="1 14">Membrane</location>
        <topology evidence="1 14">Multi-pass membrane protein</topology>
    </subcellularLocation>
    <subcellularLocation>
        <location evidence="14">Recycling endosome</location>
    </subcellularLocation>
</comment>
<evidence type="ECO:0000256" key="13">
    <source>
        <dbReference type="ARBA" id="ARBA00030289"/>
    </source>
</evidence>
<keyword evidence="5 14" id="KW-0967">Endosome</keyword>
<feature type="transmembrane region" description="Helical" evidence="14">
    <location>
        <begin position="283"/>
        <end position="305"/>
    </location>
</feature>
<feature type="transmembrane region" description="Helical" evidence="14">
    <location>
        <begin position="62"/>
        <end position="81"/>
    </location>
</feature>
<sequence length="332" mass="35334">MGSCLSWDSSNTANDSFSSLGNLTDHWGMNESFYDDMLDYDDLDLGASAPCRSCALLDASSLPFFIVASVLGILASAAVLLELFRPLSGWRVLAGRPLLAQLAVGCTLFCVVLPLMAPGLGFAFSTSLCQVAHLGWYSAAFAQALLIALLACLGPKLGAVQTPRLTLGLPLGLWLVAILLGLPIALSSKTPQGHCALNLATGPLYAFHVVTCFTIFLLLPLGLLGVKVVKKVLGRGPCPQVDVLWVWFLFWGPHGVVLGMETLVKFRVVLLSVCSTQQALDLLLHLAQALAILHCVATPMLLAFYCHRATRPAPLPIPEGPTSYLEPPAGKS</sequence>
<keyword evidence="4 14" id="KW-0812">Transmembrane</keyword>
<organism evidence="15 16">
    <name type="scientific">Erinaceus europaeus</name>
    <name type="common">Western European hedgehog</name>
    <dbReference type="NCBI Taxonomy" id="9365"/>
    <lineage>
        <taxon>Eukaryota</taxon>
        <taxon>Metazoa</taxon>
        <taxon>Chordata</taxon>
        <taxon>Craniata</taxon>
        <taxon>Vertebrata</taxon>
        <taxon>Euteleostomi</taxon>
        <taxon>Mammalia</taxon>
        <taxon>Eutheria</taxon>
        <taxon>Laurasiatheria</taxon>
        <taxon>Eulipotyphla</taxon>
        <taxon>Erinaceidae</taxon>
        <taxon>Erinaceinae</taxon>
        <taxon>Erinaceus</taxon>
    </lineage>
</organism>
<keyword evidence="15" id="KW-1185">Reference proteome</keyword>
<dbReference type="GeneID" id="103120220"/>
<evidence type="ECO:0000256" key="7">
    <source>
        <dbReference type="ARBA" id="ARBA00023040"/>
    </source>
</evidence>
<protein>
    <recommendedName>
        <fullName evidence="3 14">Atypical chemokine receptor 1</fullName>
    </recommendedName>
    <alternativeName>
        <fullName evidence="13 14">Duffy antigen/chemokine receptor</fullName>
    </alternativeName>
</protein>
<name>A0A1S3A7J4_ERIEU</name>
<dbReference type="GO" id="GO:0055037">
    <property type="term" value="C:recycling endosome"/>
    <property type="evidence" value="ECO:0007669"/>
    <property type="project" value="UniProtKB-SubCell"/>
</dbReference>
<evidence type="ECO:0000313" key="16">
    <source>
        <dbReference type="RefSeq" id="XP_007530657.2"/>
    </source>
</evidence>
<evidence type="ECO:0000256" key="5">
    <source>
        <dbReference type="ARBA" id="ARBA00022753"/>
    </source>
</evidence>
<evidence type="ECO:0000256" key="6">
    <source>
        <dbReference type="ARBA" id="ARBA00022989"/>
    </source>
</evidence>
<dbReference type="InterPro" id="IPR005384">
    <property type="entry name" value="Duffy_chemokine_rcpt"/>
</dbReference>
<keyword evidence="11" id="KW-0325">Glycoprotein</keyword>
<dbReference type="GO" id="GO:0005769">
    <property type="term" value="C:early endosome"/>
    <property type="evidence" value="ECO:0007669"/>
    <property type="project" value="UniProtKB-SubCell"/>
</dbReference>
<dbReference type="GO" id="GO:0032642">
    <property type="term" value="P:regulation of chemokine production"/>
    <property type="evidence" value="ECO:0007669"/>
    <property type="project" value="TreeGrafter"/>
</dbReference>
<evidence type="ECO:0000256" key="11">
    <source>
        <dbReference type="ARBA" id="ARBA00023180"/>
    </source>
</evidence>
<evidence type="ECO:0000256" key="4">
    <source>
        <dbReference type="ARBA" id="ARBA00022692"/>
    </source>
</evidence>
<feature type="transmembrane region" description="Helical" evidence="14">
    <location>
        <begin position="102"/>
        <end position="124"/>
    </location>
</feature>
<keyword evidence="8 14" id="KW-0472">Membrane</keyword>
<comment type="similarity">
    <text evidence="2 14">Belongs to the G-protein coupled receptor 1 family. Atypical chemokine receptor subfamily.</text>
</comment>
<feature type="transmembrane region" description="Helical" evidence="14">
    <location>
        <begin position="136"/>
        <end position="153"/>
    </location>
</feature>
<dbReference type="PRINTS" id="PR01559">
    <property type="entry name" value="DUFFYANTIGEN"/>
</dbReference>
<evidence type="ECO:0000256" key="1">
    <source>
        <dbReference type="ARBA" id="ARBA00004141"/>
    </source>
</evidence>
<evidence type="ECO:0000256" key="10">
    <source>
        <dbReference type="ARBA" id="ARBA00023170"/>
    </source>
</evidence>
<keyword evidence="9" id="KW-1015">Disulfide bond</keyword>
<feature type="transmembrane region" description="Helical" evidence="14">
    <location>
        <begin position="241"/>
        <end position="263"/>
    </location>
</feature>
<comment type="function">
    <text evidence="14">Atypical chemokine receptor that controls chemokine levels and localization via high-affinity chemokine binding that is uncoupled from classic ligand-driven signal transduction cascades, resulting instead in chemokine sequestration, degradation, or transcytosis. Also known as interceptor (internalizing receptor) or chemokine-scavenging receptor or chemokine decoy receptor. Has a promiscuous chemokine-binding profile, interacting with inflammatory chemokines of both the CXC and the CC subfamilies but not with homeostatic chemokines. Acts as a receptor for chemokines including CCL2, CCL5, CCL7, CCL11, CCL13, CCL14, CCL17, CXCL5, CXCL6, IL8/CXCL8, CXCL11, GRO, RANTES, MCP-1 and TARC. May regulate chemokine bioavailability and, consequently, leukocyte recruitment through two distinct mechanisms: when expressed in endothelial cells, it sustains the abluminal to luminal transcytosis of tissue-derived chemokines and their subsequent presentation to circulating leukocytes; when expressed in erythrocytes, serves as blood reservoir of cognate chemokines but also as a chemokine sink, buffering potential surges in plasma chemokine levels.</text>
</comment>
<dbReference type="PANTHER" id="PTHR14181:SF1">
    <property type="entry name" value="ATYPICAL CHEMOKINE RECEPTOR 1"/>
    <property type="match status" value="1"/>
</dbReference>
<dbReference type="GO" id="GO:0019957">
    <property type="term" value="F:C-C chemokine binding"/>
    <property type="evidence" value="ECO:0007669"/>
    <property type="project" value="TreeGrafter"/>
</dbReference>
<dbReference type="Gene3D" id="1.20.1070.10">
    <property type="entry name" value="Rhodopsin 7-helix transmembrane proteins"/>
    <property type="match status" value="1"/>
</dbReference>
<dbReference type="InParanoid" id="A0A1S3A7J4"/>
<keyword evidence="12 14" id="KW-0807">Transducer</keyword>
<keyword evidence="7 14" id="KW-0297">G-protein coupled receptor</keyword>
<dbReference type="CTD" id="2532"/>
<dbReference type="eggNOG" id="ENOG502SNW7">
    <property type="taxonomic scope" value="Eukaryota"/>
</dbReference>
<dbReference type="GO" id="GO:0070098">
    <property type="term" value="P:chemokine-mediated signaling pathway"/>
    <property type="evidence" value="ECO:0007669"/>
    <property type="project" value="UniProtKB-UniRule"/>
</dbReference>
<dbReference type="OrthoDB" id="9396544at2759"/>
<evidence type="ECO:0000256" key="2">
    <source>
        <dbReference type="ARBA" id="ARBA00008790"/>
    </source>
</evidence>
<proteinExistence type="inferred from homology"/>
<dbReference type="PANTHER" id="PTHR14181">
    <property type="entry name" value="DUFFY ANTIGEN/CHEMOKINE RECEPTOR"/>
    <property type="match status" value="1"/>
</dbReference>
<feature type="transmembrane region" description="Helical" evidence="14">
    <location>
        <begin position="205"/>
        <end position="229"/>
    </location>
</feature>
<dbReference type="Proteomes" id="UP001652624">
    <property type="component" value="Chromosome 9"/>
</dbReference>
<keyword evidence="6 14" id="KW-1133">Transmembrane helix</keyword>
<evidence type="ECO:0000256" key="14">
    <source>
        <dbReference type="RuleBase" id="RU368070"/>
    </source>
</evidence>
<dbReference type="GO" id="GO:0006954">
    <property type="term" value="P:inflammatory response"/>
    <property type="evidence" value="ECO:0007669"/>
    <property type="project" value="UniProtKB-UniRule"/>
</dbReference>
<evidence type="ECO:0000256" key="12">
    <source>
        <dbReference type="ARBA" id="ARBA00023224"/>
    </source>
</evidence>
<dbReference type="GO" id="GO:0004930">
    <property type="term" value="F:G protein-coupled receptor activity"/>
    <property type="evidence" value="ECO:0007669"/>
    <property type="project" value="UniProtKB-UniRule"/>
</dbReference>
<keyword evidence="10 14" id="KW-0675">Receptor</keyword>
<dbReference type="AlphaFoldDB" id="A0A1S3A7J4"/>
<evidence type="ECO:0000256" key="3">
    <source>
        <dbReference type="ARBA" id="ARBA00015484"/>
    </source>
</evidence>
<evidence type="ECO:0000313" key="15">
    <source>
        <dbReference type="Proteomes" id="UP001652624"/>
    </source>
</evidence>
<dbReference type="FunCoup" id="A0A1S3A7J4">
    <property type="interactions" value="24"/>
</dbReference>
<dbReference type="RefSeq" id="XP_007530657.2">
    <property type="nucleotide sequence ID" value="XM_007530595.3"/>
</dbReference>
<accession>A0A1S3A7J4</accession>
<reference evidence="16" key="1">
    <citation type="submission" date="2025-08" db="UniProtKB">
        <authorList>
            <consortium name="RefSeq"/>
        </authorList>
    </citation>
    <scope>IDENTIFICATION</scope>
</reference>
<gene>
    <name evidence="16" type="primary">ACKR1</name>
</gene>
<evidence type="ECO:0000256" key="9">
    <source>
        <dbReference type="ARBA" id="ARBA00023157"/>
    </source>
</evidence>